<dbReference type="AlphaFoldDB" id="A0A410QHD9"/>
<evidence type="ECO:0000313" key="1">
    <source>
        <dbReference type="EMBL" id="QAT63427.1"/>
    </source>
</evidence>
<dbReference type="PANTHER" id="PTHR41260:SF1">
    <property type="entry name" value="PROTEIN ECSC"/>
    <property type="match status" value="1"/>
</dbReference>
<protein>
    <submittedName>
        <fullName evidence="1">EcsC family protein</fullName>
    </submittedName>
</protein>
<keyword evidence="2" id="KW-1185">Reference proteome</keyword>
<reference evidence="2" key="1">
    <citation type="submission" date="2019-01" db="EMBL/GenBank/DDBJ databases">
        <title>Draft genomes of a novel of Sporanaerobacter strains.</title>
        <authorList>
            <person name="Ma S."/>
        </authorList>
    </citation>
    <scope>NUCLEOTIDE SEQUENCE [LARGE SCALE GENOMIC DNA]</scope>
    <source>
        <strain evidence="2">NJN-17</strain>
    </source>
</reference>
<organism evidence="1 2">
    <name type="scientific">Acidilutibacter cellobiosedens</name>
    <dbReference type="NCBI Taxonomy" id="2507161"/>
    <lineage>
        <taxon>Bacteria</taxon>
        <taxon>Bacillati</taxon>
        <taxon>Bacillota</taxon>
        <taxon>Tissierellia</taxon>
        <taxon>Tissierellales</taxon>
        <taxon>Acidilutibacteraceae</taxon>
        <taxon>Acidilutibacter</taxon>
    </lineage>
</organism>
<proteinExistence type="predicted"/>
<dbReference type="Pfam" id="PF12787">
    <property type="entry name" value="EcsC"/>
    <property type="match status" value="1"/>
</dbReference>
<dbReference type="OrthoDB" id="1705901at2"/>
<dbReference type="KEGG" id="spoa:EQM13_09475"/>
<evidence type="ECO:0000313" key="2">
    <source>
        <dbReference type="Proteomes" id="UP000287969"/>
    </source>
</evidence>
<dbReference type="InterPro" id="IPR024787">
    <property type="entry name" value="EcsC"/>
</dbReference>
<accession>A0A410QHD9</accession>
<name>A0A410QHD9_9FIRM</name>
<dbReference type="EMBL" id="CP035282">
    <property type="protein sequence ID" value="QAT63427.1"/>
    <property type="molecule type" value="Genomic_DNA"/>
</dbReference>
<dbReference type="Proteomes" id="UP000287969">
    <property type="component" value="Chromosome"/>
</dbReference>
<gene>
    <name evidence="1" type="ORF">EQM13_09475</name>
</gene>
<sequence>MNSYYTEILKELNEWKKKTRRKPSIINNASKTIQNKFNSILPEPYHEAVTAAIKTMVKAVLTGSQFLSKKPYLQISLPERENLVKEKINFYRKTAMIEGAGTGAGGFLIALADFPLLLSIKIKLLYDIAAIYGFDTNDYKERLYILHIFQLAFSSQAKTNQVFSKMENWEEYSKTLPDDINLFNWRDFQQEYRDYIDIAKLMQMLPVIGALVGMSVNSKLINKLGITAMNSYRMRIYDL</sequence>
<dbReference type="PANTHER" id="PTHR41260">
    <property type="entry name" value="PROTEIN ECSC"/>
    <property type="match status" value="1"/>
</dbReference>